<gene>
    <name evidence="1" type="ORF">THAPSDRAFT_11273</name>
</gene>
<dbReference type="eggNOG" id="ENOG502S2CN">
    <property type="taxonomic scope" value="Eukaryota"/>
</dbReference>
<reference evidence="1 2" key="1">
    <citation type="journal article" date="2004" name="Science">
        <title>The genome of the diatom Thalassiosira pseudonana: ecology, evolution, and metabolism.</title>
        <authorList>
            <person name="Armbrust E.V."/>
            <person name="Berges J.A."/>
            <person name="Bowler C."/>
            <person name="Green B.R."/>
            <person name="Martinez D."/>
            <person name="Putnam N.H."/>
            <person name="Zhou S."/>
            <person name="Allen A.E."/>
            <person name="Apt K.E."/>
            <person name="Bechner M."/>
            <person name="Brzezinski M.A."/>
            <person name="Chaal B.K."/>
            <person name="Chiovitti A."/>
            <person name="Davis A.K."/>
            <person name="Demarest M.S."/>
            <person name="Detter J.C."/>
            <person name="Glavina T."/>
            <person name="Goodstein D."/>
            <person name="Hadi M.Z."/>
            <person name="Hellsten U."/>
            <person name="Hildebrand M."/>
            <person name="Jenkins B.D."/>
            <person name="Jurka J."/>
            <person name="Kapitonov V.V."/>
            <person name="Kroger N."/>
            <person name="Lau W.W."/>
            <person name="Lane T.W."/>
            <person name="Larimer F.W."/>
            <person name="Lippmeier J.C."/>
            <person name="Lucas S."/>
            <person name="Medina M."/>
            <person name="Montsant A."/>
            <person name="Obornik M."/>
            <person name="Parker M.S."/>
            <person name="Palenik B."/>
            <person name="Pazour G.J."/>
            <person name="Richardson P.M."/>
            <person name="Rynearson T.A."/>
            <person name="Saito M.A."/>
            <person name="Schwartz D.C."/>
            <person name="Thamatrakoln K."/>
            <person name="Valentin K."/>
            <person name="Vardi A."/>
            <person name="Wilkerson F.P."/>
            <person name="Rokhsar D.S."/>
        </authorList>
    </citation>
    <scope>NUCLEOTIDE SEQUENCE [LARGE SCALE GENOMIC DNA]</scope>
    <source>
        <strain evidence="1 2">CCMP1335</strain>
    </source>
</reference>
<evidence type="ECO:0000313" key="1">
    <source>
        <dbReference type="EMBL" id="EED86562.1"/>
    </source>
</evidence>
<sequence>MKRTVFRPTLDDIERLSYGKGAKRRGTGSKYVPHRLNADERTLYNFAKEHNYLCIQGTGYRRERKGKPLCNTFRQRCDALNQLCVVIERRRGGDVRVMIDFSTLRVRNDMMHRAAIMENVLNVKYPHLTVCDNCSGERIDWNTVQCNPIWNVMHRLVVVDCADKTVARELAVDVLKEGDDFYKIVDECDPIVEEEKSYVLDCGYGTVEANAAILAIDDVDVINWDEI</sequence>
<dbReference type="GeneID" id="7444384"/>
<dbReference type="Proteomes" id="UP000001449">
    <property type="component" value="Unassembled WGS sequence"/>
</dbReference>
<dbReference type="KEGG" id="tps:THAPSDRAFT_11273"/>
<name>B8LDJ8_THAPS</name>
<organism evidence="1 2">
    <name type="scientific">Thalassiosira pseudonana</name>
    <name type="common">Marine diatom</name>
    <name type="synonym">Cyclotella nana</name>
    <dbReference type="NCBI Taxonomy" id="35128"/>
    <lineage>
        <taxon>Eukaryota</taxon>
        <taxon>Sar</taxon>
        <taxon>Stramenopiles</taxon>
        <taxon>Ochrophyta</taxon>
        <taxon>Bacillariophyta</taxon>
        <taxon>Coscinodiscophyceae</taxon>
        <taxon>Thalassiosirophycidae</taxon>
        <taxon>Thalassiosirales</taxon>
        <taxon>Thalassiosiraceae</taxon>
        <taxon>Thalassiosira</taxon>
    </lineage>
</organism>
<keyword evidence="2" id="KW-1185">Reference proteome</keyword>
<evidence type="ECO:0000313" key="2">
    <source>
        <dbReference type="Proteomes" id="UP000001449"/>
    </source>
</evidence>
<dbReference type="AlphaFoldDB" id="B8LDJ8"/>
<dbReference type="HOGENOM" id="CLU_1221809_0_0_1"/>
<dbReference type="EMBL" id="DS999420">
    <property type="protein sequence ID" value="EED86562.1"/>
    <property type="molecule type" value="Genomic_DNA"/>
</dbReference>
<dbReference type="RefSeq" id="XP_002297094.1">
    <property type="nucleotide sequence ID" value="XM_002297058.1"/>
</dbReference>
<dbReference type="InParanoid" id="B8LDJ8"/>
<proteinExistence type="predicted"/>
<protein>
    <submittedName>
        <fullName evidence="1">Uncharacterized protein</fullName>
    </submittedName>
</protein>
<reference evidence="1 2" key="2">
    <citation type="journal article" date="2008" name="Nature">
        <title>The Phaeodactylum genome reveals the evolutionary history of diatom genomes.</title>
        <authorList>
            <person name="Bowler C."/>
            <person name="Allen A.E."/>
            <person name="Badger J.H."/>
            <person name="Grimwood J."/>
            <person name="Jabbari K."/>
            <person name="Kuo A."/>
            <person name="Maheswari U."/>
            <person name="Martens C."/>
            <person name="Maumus F."/>
            <person name="Otillar R.P."/>
            <person name="Rayko E."/>
            <person name="Salamov A."/>
            <person name="Vandepoele K."/>
            <person name="Beszteri B."/>
            <person name="Gruber A."/>
            <person name="Heijde M."/>
            <person name="Katinka M."/>
            <person name="Mock T."/>
            <person name="Valentin K."/>
            <person name="Verret F."/>
            <person name="Berges J.A."/>
            <person name="Brownlee C."/>
            <person name="Cadoret J.P."/>
            <person name="Chiovitti A."/>
            <person name="Choi C.J."/>
            <person name="Coesel S."/>
            <person name="De Martino A."/>
            <person name="Detter J.C."/>
            <person name="Durkin C."/>
            <person name="Falciatore A."/>
            <person name="Fournet J."/>
            <person name="Haruta M."/>
            <person name="Huysman M.J."/>
            <person name="Jenkins B.D."/>
            <person name="Jiroutova K."/>
            <person name="Jorgensen R.E."/>
            <person name="Joubert Y."/>
            <person name="Kaplan A."/>
            <person name="Kroger N."/>
            <person name="Kroth P.G."/>
            <person name="La Roche J."/>
            <person name="Lindquist E."/>
            <person name="Lommer M."/>
            <person name="Martin-Jezequel V."/>
            <person name="Lopez P.J."/>
            <person name="Lucas S."/>
            <person name="Mangogna M."/>
            <person name="McGinnis K."/>
            <person name="Medlin L.K."/>
            <person name="Montsant A."/>
            <person name="Oudot-Le Secq M.P."/>
            <person name="Napoli C."/>
            <person name="Obornik M."/>
            <person name="Parker M.S."/>
            <person name="Petit J.L."/>
            <person name="Porcel B.M."/>
            <person name="Poulsen N."/>
            <person name="Robison M."/>
            <person name="Rychlewski L."/>
            <person name="Rynearson T.A."/>
            <person name="Schmutz J."/>
            <person name="Shapiro H."/>
            <person name="Siaut M."/>
            <person name="Stanley M."/>
            <person name="Sussman M.R."/>
            <person name="Taylor A.R."/>
            <person name="Vardi A."/>
            <person name="von Dassow P."/>
            <person name="Vyverman W."/>
            <person name="Willis A."/>
            <person name="Wyrwicz L.S."/>
            <person name="Rokhsar D.S."/>
            <person name="Weissenbach J."/>
            <person name="Armbrust E.V."/>
            <person name="Green B.R."/>
            <person name="Van de Peer Y."/>
            <person name="Grigoriev I.V."/>
        </authorList>
    </citation>
    <scope>NUCLEOTIDE SEQUENCE [LARGE SCALE GENOMIC DNA]</scope>
    <source>
        <strain evidence="1 2">CCMP1335</strain>
    </source>
</reference>
<dbReference type="PaxDb" id="35128-Thaps11273"/>
<accession>B8LDJ8</accession>